<dbReference type="CDD" id="cd13848">
    <property type="entry name" value="CuRO_1_CopA"/>
    <property type="match status" value="1"/>
</dbReference>
<feature type="domain" description="Plastocyanin-like" evidence="6">
    <location>
        <begin position="80"/>
        <end position="189"/>
    </location>
</feature>
<evidence type="ECO:0000313" key="7">
    <source>
        <dbReference type="EMBL" id="EQA98026.1"/>
    </source>
</evidence>
<dbReference type="NCBIfam" id="TIGR01480">
    <property type="entry name" value="copper_res_A"/>
    <property type="match status" value="1"/>
</dbReference>
<dbReference type="Proteomes" id="UP000015524">
    <property type="component" value="Unassembled WGS sequence"/>
</dbReference>
<dbReference type="Pfam" id="PF00394">
    <property type="entry name" value="Cu-oxidase"/>
    <property type="match status" value="1"/>
</dbReference>
<feature type="domain" description="Plastocyanin-like" evidence="5">
    <location>
        <begin position="481"/>
        <end position="600"/>
    </location>
</feature>
<dbReference type="GO" id="GO:0042597">
    <property type="term" value="C:periplasmic space"/>
    <property type="evidence" value="ECO:0007669"/>
    <property type="project" value="InterPro"/>
</dbReference>
<keyword evidence="8" id="KW-1185">Reference proteome</keyword>
<accession>T0GBJ6</accession>
<dbReference type="CDD" id="cd13874">
    <property type="entry name" value="CuRO_2_CopA"/>
    <property type="match status" value="1"/>
</dbReference>
<keyword evidence="1" id="KW-0479">Metal-binding</keyword>
<evidence type="ECO:0000259" key="4">
    <source>
        <dbReference type="Pfam" id="PF00394"/>
    </source>
</evidence>
<evidence type="ECO:0000313" key="8">
    <source>
        <dbReference type="Proteomes" id="UP000015524"/>
    </source>
</evidence>
<dbReference type="Pfam" id="PF07732">
    <property type="entry name" value="Cu-oxidase_3"/>
    <property type="match status" value="1"/>
</dbReference>
<dbReference type="PROSITE" id="PS00079">
    <property type="entry name" value="MULTICOPPER_OXIDASE1"/>
    <property type="match status" value="1"/>
</dbReference>
<sequence length="605" mass="66531">MAALIAYRGEDIPFSRPLFFMPILSHSPIDRRSLIRGAAGLTGALTLARAFPGWAQSGTAGLAPARDVLSGDLIQLSVGEGHFATDGRSAHAVMVNGMVPAPLIRLKEGQNVRLAVTNGLREDTSIHWHGLIVPFQMDGVPGVSFPGIRPGETFTYEFPVRQSGTYWYHSHSGMQEAMGHYGPIVIDPAGSDPVQSEREHVIVLSDWSPVHPHVLLKRLKQMGGYFNMQRQTLAGLLAGKDQSAKERREWGAMRMDPTDISDVTGATYSFLVNGHGTAENWTGLFTPGERVRLRIVNASAMTNFNVRLPGLAMRVVQCDGQDVQPVETDEFQIGIAETYDIVVQPGEAKPYALVAEAIDRSGLVRATLAPRIGMAAEIPPVRERPLLGMRDMGMDMPGKNMGQSGVVDVRQPIKESMSGHSMKMRDKSVAPQVKMGPGVATLSPMPADRIADRPTGLEDVEHRVLTYADLKSLLPNSDRRTPTRMLDIHLTANMERYMWSFDGVKLSDRAEPIAFRHMERVRVNLINDTMMPHPIHLHGHFFELVTGAGAYNPRKHTVNVLPGGKVSFDLTADALGDWAFHCHMLLHMHSGMMRVVTVRHEGEAA</sequence>
<evidence type="ECO:0000256" key="1">
    <source>
        <dbReference type="ARBA" id="ARBA00022723"/>
    </source>
</evidence>
<dbReference type="InterPro" id="IPR033138">
    <property type="entry name" value="Cu_oxidase_CS"/>
</dbReference>
<dbReference type="SUPFAM" id="SSF49503">
    <property type="entry name" value="Cupredoxins"/>
    <property type="match status" value="3"/>
</dbReference>
<dbReference type="InterPro" id="IPR011707">
    <property type="entry name" value="Cu-oxidase-like_N"/>
</dbReference>
<dbReference type="InterPro" id="IPR045087">
    <property type="entry name" value="Cu-oxidase_fam"/>
</dbReference>
<evidence type="ECO:0000259" key="6">
    <source>
        <dbReference type="Pfam" id="PF07732"/>
    </source>
</evidence>
<dbReference type="CDD" id="cd13896">
    <property type="entry name" value="CuRO_3_CopA"/>
    <property type="match status" value="1"/>
</dbReference>
<dbReference type="EMBL" id="ATIB01000085">
    <property type="protein sequence ID" value="EQA98026.1"/>
    <property type="molecule type" value="Genomic_DNA"/>
</dbReference>
<reference evidence="7 8" key="1">
    <citation type="journal article" date="2013" name="Genome Announc.">
        <title>Draft Genome Sequence of a Hexachlorocyclohexane-Degrading Bacterium, Sphingobium baderi Strain LL03T.</title>
        <authorList>
            <person name="Kaur J."/>
            <person name="Verma H."/>
            <person name="Tripathi C."/>
            <person name="Khurana J.P."/>
            <person name="Lal R."/>
        </authorList>
    </citation>
    <scope>NUCLEOTIDE SEQUENCE [LARGE SCALE GENOMIC DNA]</scope>
    <source>
        <strain evidence="7 8">LL03</strain>
    </source>
</reference>
<dbReference type="InterPro" id="IPR008972">
    <property type="entry name" value="Cupredoxin"/>
</dbReference>
<dbReference type="InterPro" id="IPR034284">
    <property type="entry name" value="CuRO_1_CopA"/>
</dbReference>
<dbReference type="PATRIC" id="fig|1114964.3.peg.3927"/>
<dbReference type="eggNOG" id="COG2132">
    <property type="taxonomic scope" value="Bacteria"/>
</dbReference>
<dbReference type="InterPro" id="IPR006376">
    <property type="entry name" value="Cu-R_CopA"/>
</dbReference>
<dbReference type="AlphaFoldDB" id="T0GBJ6"/>
<protein>
    <submittedName>
        <fullName evidence="7">Copper-binding protein</fullName>
    </submittedName>
</protein>
<dbReference type="PROSITE" id="PS00080">
    <property type="entry name" value="MULTICOPPER_OXIDASE2"/>
    <property type="match status" value="1"/>
</dbReference>
<evidence type="ECO:0000256" key="2">
    <source>
        <dbReference type="ARBA" id="ARBA00023002"/>
    </source>
</evidence>
<dbReference type="InterPro" id="IPR034282">
    <property type="entry name" value="CuRO_2_CopA"/>
</dbReference>
<evidence type="ECO:0000256" key="3">
    <source>
        <dbReference type="ARBA" id="ARBA00023008"/>
    </source>
</evidence>
<dbReference type="InterPro" id="IPR002355">
    <property type="entry name" value="Cu_oxidase_Cu_BS"/>
</dbReference>
<dbReference type="InterPro" id="IPR034279">
    <property type="entry name" value="CuRO_3_CopA"/>
</dbReference>
<dbReference type="Pfam" id="PF07731">
    <property type="entry name" value="Cu-oxidase_2"/>
    <property type="match status" value="1"/>
</dbReference>
<dbReference type="GO" id="GO:0016491">
    <property type="term" value="F:oxidoreductase activity"/>
    <property type="evidence" value="ECO:0007669"/>
    <property type="project" value="UniProtKB-KW"/>
</dbReference>
<dbReference type="PANTHER" id="PTHR11709:SF394">
    <property type="entry name" value="FI03373P-RELATED"/>
    <property type="match status" value="1"/>
</dbReference>
<dbReference type="InterPro" id="IPR011706">
    <property type="entry name" value="Cu-oxidase_C"/>
</dbReference>
<evidence type="ECO:0000259" key="5">
    <source>
        <dbReference type="Pfam" id="PF07731"/>
    </source>
</evidence>
<dbReference type="GO" id="GO:0005507">
    <property type="term" value="F:copper ion binding"/>
    <property type="evidence" value="ECO:0007669"/>
    <property type="project" value="InterPro"/>
</dbReference>
<keyword evidence="2" id="KW-0560">Oxidoreductase</keyword>
<feature type="domain" description="Plastocyanin-like" evidence="4">
    <location>
        <begin position="199"/>
        <end position="356"/>
    </location>
</feature>
<organism evidence="7 8">
    <name type="scientific">Sphingobium baderi LL03</name>
    <dbReference type="NCBI Taxonomy" id="1114964"/>
    <lineage>
        <taxon>Bacteria</taxon>
        <taxon>Pseudomonadati</taxon>
        <taxon>Pseudomonadota</taxon>
        <taxon>Alphaproteobacteria</taxon>
        <taxon>Sphingomonadales</taxon>
        <taxon>Sphingomonadaceae</taxon>
        <taxon>Sphingobium</taxon>
    </lineage>
</organism>
<dbReference type="InterPro" id="IPR001117">
    <property type="entry name" value="Cu-oxidase_2nd"/>
</dbReference>
<keyword evidence="3" id="KW-0186">Copper</keyword>
<dbReference type="PANTHER" id="PTHR11709">
    <property type="entry name" value="MULTI-COPPER OXIDASE"/>
    <property type="match status" value="1"/>
</dbReference>
<comment type="caution">
    <text evidence="7">The sequence shown here is derived from an EMBL/GenBank/DDBJ whole genome shotgun (WGS) entry which is preliminary data.</text>
</comment>
<gene>
    <name evidence="7" type="ORF">L485_19985</name>
</gene>
<proteinExistence type="predicted"/>
<dbReference type="Gene3D" id="2.60.40.420">
    <property type="entry name" value="Cupredoxins - blue copper proteins"/>
    <property type="match status" value="3"/>
</dbReference>
<name>T0GBJ6_9SPHN</name>